<keyword evidence="7" id="KW-0653">Protein transport</keyword>
<keyword evidence="6" id="KW-0509">mRNA transport</keyword>
<feature type="compositionally biased region" description="Low complexity" evidence="14">
    <location>
        <begin position="375"/>
        <end position="424"/>
    </location>
</feature>
<evidence type="ECO:0000256" key="13">
    <source>
        <dbReference type="ARBA" id="ARBA00081079"/>
    </source>
</evidence>
<evidence type="ECO:0000256" key="1">
    <source>
        <dbReference type="ARBA" id="ARBA00004335"/>
    </source>
</evidence>
<dbReference type="OrthoDB" id="344345at2759"/>
<dbReference type="AlphaFoldDB" id="A0A6A5WXR9"/>
<dbReference type="GO" id="GO:0031965">
    <property type="term" value="C:nuclear membrane"/>
    <property type="evidence" value="ECO:0007669"/>
    <property type="project" value="UniProtKB-SubCell"/>
</dbReference>
<feature type="region of interest" description="Disordered" evidence="14">
    <location>
        <begin position="1"/>
        <end position="517"/>
    </location>
</feature>
<evidence type="ECO:0000256" key="8">
    <source>
        <dbReference type="ARBA" id="ARBA00023010"/>
    </source>
</evidence>
<feature type="compositionally biased region" description="Polar residues" evidence="14">
    <location>
        <begin position="274"/>
        <end position="285"/>
    </location>
</feature>
<keyword evidence="8" id="KW-0811">Translocation</keyword>
<protein>
    <recommendedName>
        <fullName evidence="11">Nucleoporin NSP1</fullName>
    </recommendedName>
    <alternativeName>
        <fullName evidence="12">Nuclear pore protein NSP1</fullName>
    </alternativeName>
    <alternativeName>
        <fullName evidence="13">Nucleoskeletal-like protein</fullName>
    </alternativeName>
</protein>
<dbReference type="GO" id="GO:0006606">
    <property type="term" value="P:protein import into nucleus"/>
    <property type="evidence" value="ECO:0007669"/>
    <property type="project" value="TreeGrafter"/>
</dbReference>
<evidence type="ECO:0000313" key="17">
    <source>
        <dbReference type="Proteomes" id="UP000799779"/>
    </source>
</evidence>
<organism evidence="16 17">
    <name type="scientific">Amniculicola lignicola CBS 123094</name>
    <dbReference type="NCBI Taxonomy" id="1392246"/>
    <lineage>
        <taxon>Eukaryota</taxon>
        <taxon>Fungi</taxon>
        <taxon>Dikarya</taxon>
        <taxon>Ascomycota</taxon>
        <taxon>Pezizomycotina</taxon>
        <taxon>Dothideomycetes</taxon>
        <taxon>Pleosporomycetidae</taxon>
        <taxon>Pleosporales</taxon>
        <taxon>Amniculicolaceae</taxon>
        <taxon>Amniculicola</taxon>
    </lineage>
</organism>
<dbReference type="InterPro" id="IPR007758">
    <property type="entry name" value="Nucleoporin_NSP1_C"/>
</dbReference>
<feature type="region of interest" description="Disordered" evidence="14">
    <location>
        <begin position="603"/>
        <end position="625"/>
    </location>
</feature>
<proteinExistence type="inferred from homology"/>
<feature type="non-terminal residue" evidence="16">
    <location>
        <position position="738"/>
    </location>
</feature>
<feature type="compositionally biased region" description="Basic and acidic residues" evidence="14">
    <location>
        <begin position="615"/>
        <end position="625"/>
    </location>
</feature>
<keyword evidence="10" id="KW-0539">Nucleus</keyword>
<comment type="subcellular location">
    <subcellularLocation>
        <location evidence="1">Nucleus membrane</location>
        <topology evidence="1">Peripheral membrane protein</topology>
        <orientation evidence="1">Cytoplasmic side</orientation>
    </subcellularLocation>
    <subcellularLocation>
        <location evidence="3">Nucleus membrane</location>
        <topology evidence="3">Peripheral membrane protein</topology>
        <orientation evidence="3">Nucleoplasmic side</orientation>
    </subcellularLocation>
    <subcellularLocation>
        <location evidence="2">Nucleus</location>
        <location evidence="2">Nuclear pore complex</location>
    </subcellularLocation>
</comment>
<evidence type="ECO:0000256" key="5">
    <source>
        <dbReference type="ARBA" id="ARBA00022448"/>
    </source>
</evidence>
<evidence type="ECO:0000256" key="2">
    <source>
        <dbReference type="ARBA" id="ARBA00004567"/>
    </source>
</evidence>
<dbReference type="FunFam" id="1.20.5.170:FF:000040">
    <property type="entry name" value="Nuclear pore glycoprotein p62"/>
    <property type="match status" value="1"/>
</dbReference>
<feature type="compositionally biased region" description="Gly residues" evidence="14">
    <location>
        <begin position="76"/>
        <end position="86"/>
    </location>
</feature>
<gene>
    <name evidence="16" type="ORF">P154DRAFT_517665</name>
</gene>
<keyword evidence="5" id="KW-0813">Transport</keyword>
<dbReference type="PANTHER" id="PTHR12084">
    <property type="entry name" value="NUCLEAR PORE GLYCOPROTEIN P62-RELATED"/>
    <property type="match status" value="1"/>
</dbReference>
<evidence type="ECO:0000256" key="9">
    <source>
        <dbReference type="ARBA" id="ARBA00023132"/>
    </source>
</evidence>
<dbReference type="Pfam" id="PF05064">
    <property type="entry name" value="Nsp1_C"/>
    <property type="match status" value="1"/>
</dbReference>
<evidence type="ECO:0000256" key="14">
    <source>
        <dbReference type="SAM" id="MobiDB-lite"/>
    </source>
</evidence>
<comment type="similarity">
    <text evidence="4">Belongs to the nucleoporin NSP1/NUP62 family.</text>
</comment>
<dbReference type="GO" id="GO:0006405">
    <property type="term" value="P:RNA export from nucleus"/>
    <property type="evidence" value="ECO:0007669"/>
    <property type="project" value="TreeGrafter"/>
</dbReference>
<evidence type="ECO:0000256" key="6">
    <source>
        <dbReference type="ARBA" id="ARBA00022816"/>
    </source>
</evidence>
<dbReference type="GO" id="GO:0017056">
    <property type="term" value="F:structural constituent of nuclear pore"/>
    <property type="evidence" value="ECO:0007669"/>
    <property type="project" value="InterPro"/>
</dbReference>
<evidence type="ECO:0000256" key="10">
    <source>
        <dbReference type="ARBA" id="ARBA00023242"/>
    </source>
</evidence>
<feature type="compositionally biased region" description="Low complexity" evidence="14">
    <location>
        <begin position="431"/>
        <end position="448"/>
    </location>
</feature>
<evidence type="ECO:0000256" key="3">
    <source>
        <dbReference type="ARBA" id="ARBA00004620"/>
    </source>
</evidence>
<dbReference type="EMBL" id="ML977559">
    <property type="protein sequence ID" value="KAF2006613.1"/>
    <property type="molecule type" value="Genomic_DNA"/>
</dbReference>
<feature type="compositionally biased region" description="Low complexity" evidence="14">
    <location>
        <begin position="315"/>
        <end position="358"/>
    </location>
</feature>
<evidence type="ECO:0000256" key="7">
    <source>
        <dbReference type="ARBA" id="ARBA00022927"/>
    </source>
</evidence>
<dbReference type="InterPro" id="IPR026010">
    <property type="entry name" value="NSP1/NUP62"/>
</dbReference>
<dbReference type="GO" id="GO:0044613">
    <property type="term" value="C:nuclear pore central transport channel"/>
    <property type="evidence" value="ECO:0007669"/>
    <property type="project" value="TreeGrafter"/>
</dbReference>
<accession>A0A6A5WXR9</accession>
<evidence type="ECO:0000313" key="16">
    <source>
        <dbReference type="EMBL" id="KAF2006613.1"/>
    </source>
</evidence>
<name>A0A6A5WXR9_9PLEO</name>
<feature type="compositionally biased region" description="Low complexity" evidence="14">
    <location>
        <begin position="459"/>
        <end position="503"/>
    </location>
</feature>
<evidence type="ECO:0000256" key="12">
    <source>
        <dbReference type="ARBA" id="ARBA00078941"/>
    </source>
</evidence>
<evidence type="ECO:0000256" key="4">
    <source>
        <dbReference type="ARBA" id="ARBA00005911"/>
    </source>
</evidence>
<feature type="compositionally biased region" description="Low complexity" evidence="14">
    <location>
        <begin position="41"/>
        <end position="52"/>
    </location>
</feature>
<dbReference type="Gene3D" id="1.20.5.170">
    <property type="match status" value="1"/>
</dbReference>
<dbReference type="Proteomes" id="UP000799779">
    <property type="component" value="Unassembled WGS sequence"/>
</dbReference>
<feature type="compositionally biased region" description="Gly residues" evidence="14">
    <location>
        <begin position="53"/>
        <end position="64"/>
    </location>
</feature>
<dbReference type="GO" id="GO:0005543">
    <property type="term" value="F:phospholipid binding"/>
    <property type="evidence" value="ECO:0007669"/>
    <property type="project" value="TreeGrafter"/>
</dbReference>
<evidence type="ECO:0000256" key="11">
    <source>
        <dbReference type="ARBA" id="ARBA00068864"/>
    </source>
</evidence>
<feature type="compositionally biased region" description="Low complexity" evidence="14">
    <location>
        <begin position="65"/>
        <end position="75"/>
    </location>
</feature>
<feature type="compositionally biased region" description="Polar residues" evidence="14">
    <location>
        <begin position="151"/>
        <end position="172"/>
    </location>
</feature>
<keyword evidence="9" id="KW-0906">Nuclear pore complex</keyword>
<sequence length="738" mass="73601">MSSFNNPFGGGSNTPKPSPFGGGNTSAGATPTLFGAPKTDANSAASTSASAGLFGGGSNGGPGLFSGASSATPASTGGGLFGGGQATPGASQPGFSFGVTKPAGEVSGGANSTKPLFGAIDNTPKFNFGGASAGKSPPTVAPPRPGHTHLSHQLTTHPAATPSTTKTFVLNSTTPAGPPPGPTLFGGQASQPPSSAASQQQQQQPGSNPFGQKAPGSSAPPTSGLFGGAQGTSAGQGQRLGGPTFGFGNKDAPADASKNTPSQPAAAKFGFGSANPSGTPGTQDAQAKPQGSLFSGGSTTPAPTNKPSGLSFGITASSAQQASSQPSTTPASAPSFGFGTAKPAAPSTGPSGSSGAPTFGIAAPKPGSSTPLQLSAASGATSTAASSGAAPTAPSGSSLFSGLGGQSSTPATSAPASTTPMSSMFSGLSKPTTAAPTSATATTAAPPASLFPGLGANKPATTTAPASSTAQTAPASGASAPAASTATADASKTTTTGMASSTAGPAPSSQSRLKNKSMDEIITRWAADLSKYQKEFQQQAEQVASWDRTLVENSDKVKQLYSKTFQAERDAAEVERQLRIMEENQDELEAYLDRYEKEVEGLMKTHGVSGQGRSDGLRGPDQERERTYKLAEKLQDRLNELNKDLTEMIEEINTTSQTLSKTGKPDDPLTKVVRVLNSQLAQLQQIETGTAQLQDKIKAAQKDSARVGANGWQGLGSNATEDFLRSYRGGRSERFGGV</sequence>
<evidence type="ECO:0000259" key="15">
    <source>
        <dbReference type="Pfam" id="PF05064"/>
    </source>
</evidence>
<feature type="compositionally biased region" description="Polar residues" evidence="14">
    <location>
        <begin position="292"/>
        <end position="308"/>
    </location>
</feature>
<dbReference type="PANTHER" id="PTHR12084:SF0">
    <property type="entry name" value="NUCLEAR PORE GLYCOPROTEIN P62"/>
    <property type="match status" value="1"/>
</dbReference>
<feature type="domain" description="Nucleoporin NSP1-like C-terminal" evidence="15">
    <location>
        <begin position="502"/>
        <end position="608"/>
    </location>
</feature>
<reference evidence="16" key="1">
    <citation type="journal article" date="2020" name="Stud. Mycol.">
        <title>101 Dothideomycetes genomes: a test case for predicting lifestyles and emergence of pathogens.</title>
        <authorList>
            <person name="Haridas S."/>
            <person name="Albert R."/>
            <person name="Binder M."/>
            <person name="Bloem J."/>
            <person name="Labutti K."/>
            <person name="Salamov A."/>
            <person name="Andreopoulos B."/>
            <person name="Baker S."/>
            <person name="Barry K."/>
            <person name="Bills G."/>
            <person name="Bluhm B."/>
            <person name="Cannon C."/>
            <person name="Castanera R."/>
            <person name="Culley D."/>
            <person name="Daum C."/>
            <person name="Ezra D."/>
            <person name="Gonzalez J."/>
            <person name="Henrissat B."/>
            <person name="Kuo A."/>
            <person name="Liang C."/>
            <person name="Lipzen A."/>
            <person name="Lutzoni F."/>
            <person name="Magnuson J."/>
            <person name="Mondo S."/>
            <person name="Nolan M."/>
            <person name="Ohm R."/>
            <person name="Pangilinan J."/>
            <person name="Park H.-J."/>
            <person name="Ramirez L."/>
            <person name="Alfaro M."/>
            <person name="Sun H."/>
            <person name="Tritt A."/>
            <person name="Yoshinaga Y."/>
            <person name="Zwiers L.-H."/>
            <person name="Turgeon B."/>
            <person name="Goodwin S."/>
            <person name="Spatafora J."/>
            <person name="Crous P."/>
            <person name="Grigoriev I."/>
        </authorList>
    </citation>
    <scope>NUCLEOTIDE SEQUENCE</scope>
    <source>
        <strain evidence="16">CBS 123094</strain>
    </source>
</reference>
<dbReference type="GO" id="GO:0051028">
    <property type="term" value="P:mRNA transport"/>
    <property type="evidence" value="ECO:0007669"/>
    <property type="project" value="UniProtKB-KW"/>
</dbReference>
<keyword evidence="17" id="KW-1185">Reference proteome</keyword>
<feature type="compositionally biased region" description="Low complexity" evidence="14">
    <location>
        <begin position="183"/>
        <end position="207"/>
    </location>
</feature>